<feature type="compositionally biased region" description="Basic and acidic residues" evidence="1">
    <location>
        <begin position="326"/>
        <end position="338"/>
    </location>
</feature>
<keyword evidence="3" id="KW-1185">Reference proteome</keyword>
<evidence type="ECO:0000313" key="2">
    <source>
        <dbReference type="EMBL" id="KAK3951392.1"/>
    </source>
</evidence>
<gene>
    <name evidence="2" type="ORF">QBC32DRAFT_215109</name>
</gene>
<evidence type="ECO:0000256" key="1">
    <source>
        <dbReference type="SAM" id="MobiDB-lite"/>
    </source>
</evidence>
<feature type="compositionally biased region" description="Low complexity" evidence="1">
    <location>
        <begin position="547"/>
        <end position="587"/>
    </location>
</feature>
<feature type="compositionally biased region" description="Polar residues" evidence="1">
    <location>
        <begin position="432"/>
        <end position="447"/>
    </location>
</feature>
<protein>
    <submittedName>
        <fullName evidence="2">Uncharacterized protein</fullName>
    </submittedName>
</protein>
<feature type="region of interest" description="Disordered" evidence="1">
    <location>
        <begin position="432"/>
        <end position="453"/>
    </location>
</feature>
<feature type="compositionally biased region" description="Gly residues" evidence="1">
    <location>
        <begin position="605"/>
        <end position="615"/>
    </location>
</feature>
<dbReference type="Proteomes" id="UP001303222">
    <property type="component" value="Unassembled WGS sequence"/>
</dbReference>
<proteinExistence type="predicted"/>
<dbReference type="EMBL" id="MU859149">
    <property type="protein sequence ID" value="KAK3951392.1"/>
    <property type="molecule type" value="Genomic_DNA"/>
</dbReference>
<reference evidence="2" key="1">
    <citation type="journal article" date="2023" name="Mol. Phylogenet. Evol.">
        <title>Genome-scale phylogeny and comparative genomics of the fungal order Sordariales.</title>
        <authorList>
            <person name="Hensen N."/>
            <person name="Bonometti L."/>
            <person name="Westerberg I."/>
            <person name="Brannstrom I.O."/>
            <person name="Guillou S."/>
            <person name="Cros-Aarteil S."/>
            <person name="Calhoun S."/>
            <person name="Haridas S."/>
            <person name="Kuo A."/>
            <person name="Mondo S."/>
            <person name="Pangilinan J."/>
            <person name="Riley R."/>
            <person name="LaButti K."/>
            <person name="Andreopoulos B."/>
            <person name="Lipzen A."/>
            <person name="Chen C."/>
            <person name="Yan M."/>
            <person name="Daum C."/>
            <person name="Ng V."/>
            <person name="Clum A."/>
            <person name="Steindorff A."/>
            <person name="Ohm R.A."/>
            <person name="Martin F."/>
            <person name="Silar P."/>
            <person name="Natvig D.O."/>
            <person name="Lalanne C."/>
            <person name="Gautier V."/>
            <person name="Ament-Velasquez S.L."/>
            <person name="Kruys A."/>
            <person name="Hutchinson M.I."/>
            <person name="Powell A.J."/>
            <person name="Barry K."/>
            <person name="Miller A.N."/>
            <person name="Grigoriev I.V."/>
            <person name="Debuchy R."/>
            <person name="Gladieux P."/>
            <person name="Hiltunen Thoren M."/>
            <person name="Johannesson H."/>
        </authorList>
    </citation>
    <scope>NUCLEOTIDE SEQUENCE</scope>
    <source>
        <strain evidence="2">CBS 626.80</strain>
    </source>
</reference>
<feature type="compositionally biased region" description="Basic and acidic residues" evidence="1">
    <location>
        <begin position="658"/>
        <end position="667"/>
    </location>
</feature>
<feature type="compositionally biased region" description="Low complexity" evidence="1">
    <location>
        <begin position="474"/>
        <end position="493"/>
    </location>
</feature>
<reference evidence="2" key="2">
    <citation type="submission" date="2023-06" db="EMBL/GenBank/DDBJ databases">
        <authorList>
            <consortium name="Lawrence Berkeley National Laboratory"/>
            <person name="Mondo S.J."/>
            <person name="Hensen N."/>
            <person name="Bonometti L."/>
            <person name="Westerberg I."/>
            <person name="Brannstrom I.O."/>
            <person name="Guillou S."/>
            <person name="Cros-Aarteil S."/>
            <person name="Calhoun S."/>
            <person name="Haridas S."/>
            <person name="Kuo A."/>
            <person name="Pangilinan J."/>
            <person name="Riley R."/>
            <person name="Labutti K."/>
            <person name="Andreopoulos B."/>
            <person name="Lipzen A."/>
            <person name="Chen C."/>
            <person name="Yanf M."/>
            <person name="Daum C."/>
            <person name="Ng V."/>
            <person name="Clum A."/>
            <person name="Steindorff A."/>
            <person name="Ohm R."/>
            <person name="Martin F."/>
            <person name="Silar P."/>
            <person name="Natvig D."/>
            <person name="Lalanne C."/>
            <person name="Gautier V."/>
            <person name="Ament-Velasquez S.L."/>
            <person name="Kruys A."/>
            <person name="Hutchinson M.I."/>
            <person name="Powell A.J."/>
            <person name="Barry K."/>
            <person name="Miller A.N."/>
            <person name="Grigoriev I.V."/>
            <person name="Debuchy R."/>
            <person name="Gladieux P."/>
            <person name="Thoren M.H."/>
            <person name="Johannesson H."/>
        </authorList>
    </citation>
    <scope>NUCLEOTIDE SEQUENCE</scope>
    <source>
        <strain evidence="2">CBS 626.80</strain>
    </source>
</reference>
<evidence type="ECO:0000313" key="3">
    <source>
        <dbReference type="Proteomes" id="UP001303222"/>
    </source>
</evidence>
<sequence length="675" mass="73371">MRYDDWDVILFPTGRDGKIPIKEFKVQCHVVPDQELAHMHGQAGLPVMTCFIPSLSAGSPFQISMHAWKTPDISLFTKTYSRHTEFVKFEARIFIDGRLVASTAFDRKVNGPHLIADTFEYTKTGERERLKFPTFRRELLYESHWSPGDDLGRIKVLISEGFPRDSLTVPFERVKNVVAFSFQHAPLELLEDNSIAWPNPSMWRTPTYISNAPVPTYQPDDGINSHTHSPQRAKKSSQSSAGFPTPIMTHGVFQPQPPTTSYGGTQTLQMPYAPRGTNTGSGSSLSYPDPFTEPSYMDWAGSMGNSSWQFGMRRGTQQQSSDETMPDYRDGLNRDQPDAMHVSGHSMDNDEHPTSMKVPTNTPTTLPPRAEDMTTGVHFPSMSTHMPSIPSDMASCLTNTLLNQPMPLPLQPHQIPLPSSDVKSRKENRFLTISGSNPSSAYSTPSADHSDVRKFSQPAYSQCPIASNLSQMVSSMDGAGSSSNSPSLQSMFSVAESHQNSPRQAEFGSSSHMFSGHVSCPNPTGFPPGFPSGLPSGLPPGLPPDLPSGLPSGLAAAFPSNPSSNFSPNLTSNSTSNISTNPTSNPPRGLTPFASRTDSSLNAGLGSGQGNGNGNGSDSAVGNGNGNGNIKRARNFTPASTKAIDEEDEPRRASPHLRTRDLAKEWGVEQNMLEL</sequence>
<accession>A0AAN6SEL2</accession>
<name>A0AAN6SEL2_9PEZI</name>
<feature type="region of interest" description="Disordered" evidence="1">
    <location>
        <begin position="315"/>
        <end position="370"/>
    </location>
</feature>
<feature type="compositionally biased region" description="Pro residues" evidence="1">
    <location>
        <begin position="537"/>
        <end position="546"/>
    </location>
</feature>
<organism evidence="2 3">
    <name type="scientific">Pseudoneurospora amorphoporcata</name>
    <dbReference type="NCBI Taxonomy" id="241081"/>
    <lineage>
        <taxon>Eukaryota</taxon>
        <taxon>Fungi</taxon>
        <taxon>Dikarya</taxon>
        <taxon>Ascomycota</taxon>
        <taxon>Pezizomycotina</taxon>
        <taxon>Sordariomycetes</taxon>
        <taxon>Sordariomycetidae</taxon>
        <taxon>Sordariales</taxon>
        <taxon>Sordariaceae</taxon>
        <taxon>Pseudoneurospora</taxon>
    </lineage>
</organism>
<comment type="caution">
    <text evidence="2">The sequence shown here is derived from an EMBL/GenBank/DDBJ whole genome shotgun (WGS) entry which is preliminary data.</text>
</comment>
<feature type="compositionally biased region" description="Polar residues" evidence="1">
    <location>
        <begin position="496"/>
        <end position="513"/>
    </location>
</feature>
<feature type="region of interest" description="Disordered" evidence="1">
    <location>
        <begin position="474"/>
        <end position="675"/>
    </location>
</feature>
<feature type="region of interest" description="Disordered" evidence="1">
    <location>
        <begin position="213"/>
        <end position="247"/>
    </location>
</feature>
<dbReference type="AlphaFoldDB" id="A0AAN6SEL2"/>